<dbReference type="OrthoDB" id="1903945at2759"/>
<dbReference type="EMBL" id="SZYD01000003">
    <property type="protein sequence ID" value="KAD6795024.1"/>
    <property type="molecule type" value="Genomic_DNA"/>
</dbReference>
<reference evidence="3 4" key="1">
    <citation type="submission" date="2019-05" db="EMBL/GenBank/DDBJ databases">
        <title>Mikania micrantha, genome provides insights into the molecular mechanism of rapid growth.</title>
        <authorList>
            <person name="Liu B."/>
        </authorList>
    </citation>
    <scope>NUCLEOTIDE SEQUENCE [LARGE SCALE GENOMIC DNA]</scope>
    <source>
        <strain evidence="3">NLD-2019</strain>
        <tissue evidence="3">Leaf</tissue>
    </source>
</reference>
<dbReference type="Proteomes" id="UP000326396">
    <property type="component" value="Linkage Group LG11"/>
</dbReference>
<evidence type="ECO:0000256" key="1">
    <source>
        <dbReference type="SAM" id="MobiDB-lite"/>
    </source>
</evidence>
<dbReference type="AlphaFoldDB" id="A0A5N6PMA2"/>
<feature type="signal peptide" evidence="2">
    <location>
        <begin position="1"/>
        <end position="21"/>
    </location>
</feature>
<name>A0A5N6PMA2_9ASTR</name>
<protein>
    <submittedName>
        <fullName evidence="3">Uncharacterized protein</fullName>
    </submittedName>
</protein>
<feature type="compositionally biased region" description="Basic and acidic residues" evidence="1">
    <location>
        <begin position="83"/>
        <end position="120"/>
    </location>
</feature>
<evidence type="ECO:0000313" key="4">
    <source>
        <dbReference type="Proteomes" id="UP000326396"/>
    </source>
</evidence>
<feature type="chain" id="PRO_5024465750" evidence="2">
    <location>
        <begin position="22"/>
        <end position="144"/>
    </location>
</feature>
<dbReference type="PANTHER" id="PTHR33743:SF19">
    <property type="entry name" value="PROTEIN GOLVEN 6"/>
    <property type="match status" value="1"/>
</dbReference>
<organism evidence="3 4">
    <name type="scientific">Mikania micrantha</name>
    <name type="common">bitter vine</name>
    <dbReference type="NCBI Taxonomy" id="192012"/>
    <lineage>
        <taxon>Eukaryota</taxon>
        <taxon>Viridiplantae</taxon>
        <taxon>Streptophyta</taxon>
        <taxon>Embryophyta</taxon>
        <taxon>Tracheophyta</taxon>
        <taxon>Spermatophyta</taxon>
        <taxon>Magnoliopsida</taxon>
        <taxon>eudicotyledons</taxon>
        <taxon>Gunneridae</taxon>
        <taxon>Pentapetalae</taxon>
        <taxon>asterids</taxon>
        <taxon>campanulids</taxon>
        <taxon>Asterales</taxon>
        <taxon>Asteraceae</taxon>
        <taxon>Asteroideae</taxon>
        <taxon>Heliantheae alliance</taxon>
        <taxon>Eupatorieae</taxon>
        <taxon>Mikania</taxon>
    </lineage>
</organism>
<dbReference type="InterPro" id="IPR049306">
    <property type="entry name" value="GLV1-2"/>
</dbReference>
<dbReference type="Pfam" id="PF21529">
    <property type="entry name" value="GLV1-2"/>
    <property type="match status" value="1"/>
</dbReference>
<proteinExistence type="predicted"/>
<feature type="region of interest" description="Disordered" evidence="1">
    <location>
        <begin position="65"/>
        <end position="144"/>
    </location>
</feature>
<keyword evidence="2" id="KW-0732">Signal</keyword>
<comment type="caution">
    <text evidence="3">The sequence shown here is derived from an EMBL/GenBank/DDBJ whole genome shotgun (WGS) entry which is preliminary data.</text>
</comment>
<sequence length="144" mass="16015">MKLYLMTLLVLSSFLTYKAQGIRTGRVDLSASDRQDIVKILPMKGSVQLDDLLLAKNAKISSGLNRKLMTQITSSSTTTSDSENQKNKHDPKPQVKSTHDRELVGKEDSLPENSKTKDVNTDPDVTDIGEMDYTPARKKSPIHN</sequence>
<dbReference type="PANTHER" id="PTHR33743">
    <property type="entry name" value="PROTEIN GOLVEN 6-RELATED"/>
    <property type="match status" value="1"/>
</dbReference>
<gene>
    <name evidence="3" type="ORF">E3N88_05920</name>
</gene>
<evidence type="ECO:0000256" key="2">
    <source>
        <dbReference type="SAM" id="SignalP"/>
    </source>
</evidence>
<accession>A0A5N6PMA2</accession>
<keyword evidence="4" id="KW-1185">Reference proteome</keyword>
<evidence type="ECO:0000313" key="3">
    <source>
        <dbReference type="EMBL" id="KAD6795024.1"/>
    </source>
</evidence>